<dbReference type="OrthoDB" id="427368at2759"/>
<dbReference type="GO" id="GO:0000278">
    <property type="term" value="P:mitotic cell cycle"/>
    <property type="evidence" value="ECO:0007669"/>
    <property type="project" value="TreeGrafter"/>
</dbReference>
<protein>
    <submittedName>
        <fullName evidence="10">Uncharacterized protein</fullName>
    </submittedName>
</protein>
<dbReference type="PANTHER" id="PTHR19932:SF10">
    <property type="entry name" value="WD REPEAT AND HMG-BOX DNA-BINDING PROTEIN 1"/>
    <property type="match status" value="1"/>
</dbReference>
<dbReference type="InterPro" id="IPR022100">
    <property type="entry name" value="WDHD1/CFT4_beta-prop_2nd"/>
</dbReference>
<feature type="domain" description="WDHD1/CFT4 helical bundle" evidence="8">
    <location>
        <begin position="783"/>
        <end position="861"/>
    </location>
</feature>
<proteinExistence type="predicted"/>
<dbReference type="Gene3D" id="2.130.10.10">
    <property type="entry name" value="YVTN repeat-like/Quinoprotein amine dehydrogenase"/>
    <property type="match status" value="2"/>
</dbReference>
<dbReference type="InterPro" id="IPR036322">
    <property type="entry name" value="WD40_repeat_dom_sf"/>
</dbReference>
<feature type="region of interest" description="Disordered" evidence="6">
    <location>
        <begin position="879"/>
        <end position="904"/>
    </location>
</feature>
<dbReference type="AlphaFoldDB" id="A0A250XAY0"/>
<evidence type="ECO:0000313" key="11">
    <source>
        <dbReference type="Proteomes" id="UP000232323"/>
    </source>
</evidence>
<dbReference type="PANTHER" id="PTHR19932">
    <property type="entry name" value="WD REPEAT AND HMG-BOX DNA BINDING PROTEIN"/>
    <property type="match status" value="1"/>
</dbReference>
<dbReference type="InterPro" id="IPR019775">
    <property type="entry name" value="WD40_repeat_CS"/>
</dbReference>
<dbReference type="GO" id="GO:0006281">
    <property type="term" value="P:DNA repair"/>
    <property type="evidence" value="ECO:0007669"/>
    <property type="project" value="TreeGrafter"/>
</dbReference>
<reference evidence="10 11" key="1">
    <citation type="submission" date="2017-08" db="EMBL/GenBank/DDBJ databases">
        <title>Acidophilic green algal genome provides insights into adaptation to an acidic environment.</title>
        <authorList>
            <person name="Hirooka S."/>
            <person name="Hirose Y."/>
            <person name="Kanesaki Y."/>
            <person name="Higuchi S."/>
            <person name="Fujiwara T."/>
            <person name="Onuma R."/>
            <person name="Era A."/>
            <person name="Ohbayashi R."/>
            <person name="Uzuka A."/>
            <person name="Nozaki H."/>
            <person name="Yoshikawa H."/>
            <person name="Miyagishima S.Y."/>
        </authorList>
    </citation>
    <scope>NUCLEOTIDE SEQUENCE [LARGE SCALE GENOMIC DNA]</scope>
    <source>
        <strain evidence="10 11">NIES-2499</strain>
    </source>
</reference>
<organism evidence="10 11">
    <name type="scientific">Chlamydomonas eustigma</name>
    <dbReference type="NCBI Taxonomy" id="1157962"/>
    <lineage>
        <taxon>Eukaryota</taxon>
        <taxon>Viridiplantae</taxon>
        <taxon>Chlorophyta</taxon>
        <taxon>core chlorophytes</taxon>
        <taxon>Chlorophyceae</taxon>
        <taxon>CS clade</taxon>
        <taxon>Chlamydomonadales</taxon>
        <taxon>Chlamydomonadaceae</taxon>
        <taxon>Chlamydomonas</taxon>
    </lineage>
</organism>
<keyword evidence="11" id="KW-1185">Reference proteome</keyword>
<name>A0A250XAY0_9CHLO</name>
<evidence type="ECO:0000256" key="2">
    <source>
        <dbReference type="ARBA" id="ARBA00022574"/>
    </source>
</evidence>
<keyword evidence="4" id="KW-0539">Nucleus</keyword>
<keyword evidence="3" id="KW-0677">Repeat</keyword>
<evidence type="ECO:0000256" key="3">
    <source>
        <dbReference type="ARBA" id="ARBA00022737"/>
    </source>
</evidence>
<feature type="repeat" description="WD" evidence="5">
    <location>
        <begin position="224"/>
        <end position="265"/>
    </location>
</feature>
<dbReference type="InterPro" id="IPR001680">
    <property type="entry name" value="WD40_rpt"/>
</dbReference>
<dbReference type="SMART" id="SM00320">
    <property type="entry name" value="WD40"/>
    <property type="match status" value="5"/>
</dbReference>
<dbReference type="Pfam" id="PF24817">
    <property type="entry name" value="WD40_WDHD1_1st"/>
    <property type="match status" value="1"/>
</dbReference>
<feature type="region of interest" description="Disordered" evidence="6">
    <location>
        <begin position="351"/>
        <end position="437"/>
    </location>
</feature>
<accession>A0A250XAY0</accession>
<dbReference type="GO" id="GO:0006261">
    <property type="term" value="P:DNA-templated DNA replication"/>
    <property type="evidence" value="ECO:0007669"/>
    <property type="project" value="TreeGrafter"/>
</dbReference>
<dbReference type="SUPFAM" id="SSF50978">
    <property type="entry name" value="WD40 repeat-like"/>
    <property type="match status" value="1"/>
</dbReference>
<evidence type="ECO:0000259" key="7">
    <source>
        <dbReference type="Pfam" id="PF12341"/>
    </source>
</evidence>
<feature type="compositionally biased region" description="Basic residues" evidence="6">
    <location>
        <begin position="984"/>
        <end position="994"/>
    </location>
</feature>
<dbReference type="GO" id="GO:0003682">
    <property type="term" value="F:chromatin binding"/>
    <property type="evidence" value="ECO:0007669"/>
    <property type="project" value="TreeGrafter"/>
</dbReference>
<dbReference type="PROSITE" id="PS00678">
    <property type="entry name" value="WD_REPEATS_1"/>
    <property type="match status" value="1"/>
</dbReference>
<dbReference type="Proteomes" id="UP000232323">
    <property type="component" value="Unassembled WGS sequence"/>
</dbReference>
<evidence type="ECO:0000256" key="4">
    <source>
        <dbReference type="ARBA" id="ARBA00023242"/>
    </source>
</evidence>
<feature type="compositionally biased region" description="Basic and acidic residues" evidence="6">
    <location>
        <begin position="880"/>
        <end position="890"/>
    </location>
</feature>
<comment type="caution">
    <text evidence="10">The sequence shown here is derived from an EMBL/GenBank/DDBJ whole genome shotgun (WGS) entry which is preliminary data.</text>
</comment>
<dbReference type="InterPro" id="IPR048591">
    <property type="entry name" value="WDHD1/CFT4_hel"/>
</dbReference>
<evidence type="ECO:0000256" key="1">
    <source>
        <dbReference type="ARBA" id="ARBA00004123"/>
    </source>
</evidence>
<gene>
    <name evidence="10" type="ORF">CEUSTIGMA_g7703.t1</name>
</gene>
<feature type="region of interest" description="Disordered" evidence="6">
    <location>
        <begin position="942"/>
        <end position="994"/>
    </location>
</feature>
<dbReference type="Pfam" id="PF12341">
    <property type="entry name" value="Mcl1_mid"/>
    <property type="match status" value="1"/>
</dbReference>
<evidence type="ECO:0000256" key="5">
    <source>
        <dbReference type="PROSITE-ProRule" id="PRU00221"/>
    </source>
</evidence>
<dbReference type="EMBL" id="BEGY01000050">
    <property type="protein sequence ID" value="GAX80265.1"/>
    <property type="molecule type" value="Genomic_DNA"/>
</dbReference>
<keyword evidence="2 5" id="KW-0853">WD repeat</keyword>
<evidence type="ECO:0000259" key="8">
    <source>
        <dbReference type="Pfam" id="PF20946"/>
    </source>
</evidence>
<feature type="domain" description="WDHD1 first WD40" evidence="9">
    <location>
        <begin position="10"/>
        <end position="305"/>
    </location>
</feature>
<evidence type="ECO:0000313" key="10">
    <source>
        <dbReference type="EMBL" id="GAX80265.1"/>
    </source>
</evidence>
<dbReference type="STRING" id="1157962.A0A250XAY0"/>
<dbReference type="PROSITE" id="PS50294">
    <property type="entry name" value="WD_REPEATS_REGION"/>
    <property type="match status" value="1"/>
</dbReference>
<dbReference type="InterPro" id="IPR015943">
    <property type="entry name" value="WD40/YVTN_repeat-like_dom_sf"/>
</dbReference>
<evidence type="ECO:0000259" key="9">
    <source>
        <dbReference type="Pfam" id="PF24817"/>
    </source>
</evidence>
<comment type="subcellular location">
    <subcellularLocation>
        <location evidence="1">Nucleus</location>
    </subcellularLocation>
</comment>
<dbReference type="PROSITE" id="PS50082">
    <property type="entry name" value="WD_REPEATS_2"/>
    <property type="match status" value="1"/>
</dbReference>
<feature type="compositionally biased region" description="Polar residues" evidence="6">
    <location>
        <begin position="942"/>
        <end position="958"/>
    </location>
</feature>
<dbReference type="Pfam" id="PF20946">
    <property type="entry name" value="Ctf4_C"/>
    <property type="match status" value="1"/>
</dbReference>
<evidence type="ECO:0000256" key="6">
    <source>
        <dbReference type="SAM" id="MobiDB-lite"/>
    </source>
</evidence>
<sequence>MSSLDFKLCHESGPASLEYVTLTTGTISLLSAGSDGKITLRDADSLGETHSYSAGEPVNCIASHSKSNCLAIGVDNKAVLLNLSTLEFKKQVSSEALPVRALAISPDGSRLAVGGDFSDIRLVPLSTGAAAGSLKSDPYVRSLAWDPEQGSFLAASEAHGYMAIYELSSKAKTRRRCMPKVDILSTARCCVGWHQEGTFLAAPGNDKDVTLFERFSWQVVLSLAEGHTAPVSVLQFSPNGLYVVTGSNNGEIRVWDISTSSNPKVIASTVVPATSQGLPASPISVTWHPKKNAMAISDAAGRLCIWQAPVPADLTGPAMLAEVEEGARHALSGGKPFGSFISGCGAEGGDEVAAGGNSGDHDGSLSGEGAGDSQGEGVSREEKEGLAEEDEVLEAPWDMKQKQQQKQGGHGSSSDRSMRATGSRPPKAGVSGTGGHMAAGVSKEVIKIVERAPQGPKPQPPFQPGSTPVDPLASGANRGCRYLAYNMLGFVSSGPGIDEDCGSVEINFHDTSKMPGRPPVLSDPWGLSMAALGLSGALHASSSTLVYRPFDSSQGNGMWTAQMNEGETITAVAAGADFCAASTSRQLLRIFSPTGVQLAVISSAGGLVALAAQEEGSLLAVLSHASQPDIHTKSQRMRVEVYDLSTLTLVERCEVAMTPGCTLTWLGFSSEGLLATMDSSGVLRMRSSVMGGSWVPVFESSAHCVAGEVFWPVGLSISNLTCIVCSKSQPNPHLHPRPIFTKQALQVPLLSIEGGSAGVESDLLISSMKKTCLSLSNVQGGSACGTEMLEMEIANANVEVSKCLMKLYYAALEGDKQARGLELACRMEDEKSLEGAIRLANFKRMPRLAEAIGNLLSSRQEAAAAAAHLMREQQNSFRDLQQDGDGRVECEENTDPEGKLPIYRGVPSLERQGSVGMDQVPPEAGLMTGIKINDITNSRLASSGGLHNSKVSSSSSMLGNYAKPGFDGNLKRKMSSHSNDNPFARKKQLHPSIK</sequence>
<dbReference type="InterPro" id="IPR057646">
    <property type="entry name" value="WD40_WDHD1_1st"/>
</dbReference>
<feature type="domain" description="WDHD1/CFT4 second beta-propeller" evidence="7">
    <location>
        <begin position="461"/>
        <end position="749"/>
    </location>
</feature>
<dbReference type="GO" id="GO:0043596">
    <property type="term" value="C:nuclear replication fork"/>
    <property type="evidence" value="ECO:0007669"/>
    <property type="project" value="TreeGrafter"/>
</dbReference>